<dbReference type="EMBL" id="CP002101">
    <property type="protein sequence ID" value="AEH61625.1"/>
    <property type="molecule type" value="Genomic_DNA"/>
</dbReference>
<proteinExistence type="predicted"/>
<keyword evidence="2" id="KW-1133">Transmembrane helix</keyword>
<reference evidence="3 4" key="1">
    <citation type="submission" date="2010-07" db="EMBL/GenBank/DDBJ databases">
        <title>The complete genome of Methanosalsum zhilinae DSM 4017.</title>
        <authorList>
            <consortium name="US DOE Joint Genome Institute (JGI-PGF)"/>
            <person name="Lucas S."/>
            <person name="Copeland A."/>
            <person name="Lapidus A."/>
            <person name="Glavina del Rio T."/>
            <person name="Dalin E."/>
            <person name="Tice H."/>
            <person name="Bruce D."/>
            <person name="Goodwin L."/>
            <person name="Pitluck S."/>
            <person name="Kyrpides N."/>
            <person name="Mavromatis K."/>
            <person name="Ovchinnikova G."/>
            <person name="Daligault H."/>
            <person name="Detter J.C."/>
            <person name="Han C."/>
            <person name="Tapia R."/>
            <person name="Larimer F."/>
            <person name="Land M."/>
            <person name="Hauser L."/>
            <person name="Markowitz V."/>
            <person name="Cheng J.-F."/>
            <person name="Hugenholtz P."/>
            <person name="Woyke T."/>
            <person name="Wu D."/>
            <person name="Spring S."/>
            <person name="Schueler E."/>
            <person name="Brambilla E."/>
            <person name="Klenk H.-P."/>
            <person name="Eisen J.A."/>
        </authorList>
    </citation>
    <scope>NUCLEOTIDE SEQUENCE [LARGE SCALE GENOMIC DNA]</scope>
    <source>
        <strain evidence="4">DSM 4017 / NBRC 107636 / OCM 62 / WeN5</strain>
    </source>
</reference>
<evidence type="ECO:0000256" key="1">
    <source>
        <dbReference type="SAM" id="MobiDB-lite"/>
    </source>
</evidence>
<dbReference type="HOGENOM" id="CLU_183483_0_0_2"/>
<dbReference type="GeneID" id="32176475"/>
<organism evidence="3 4">
    <name type="scientific">Methanosalsum zhilinae (strain DSM 4017 / NBRC 107636 / OCM 62 / WeN5)</name>
    <name type="common">Methanohalophilus zhilinae</name>
    <dbReference type="NCBI Taxonomy" id="679901"/>
    <lineage>
        <taxon>Archaea</taxon>
        <taxon>Methanobacteriati</taxon>
        <taxon>Methanobacteriota</taxon>
        <taxon>Stenosarchaea group</taxon>
        <taxon>Methanomicrobia</taxon>
        <taxon>Methanosarcinales</taxon>
        <taxon>Methanosarcinaceae</taxon>
        <taxon>Methanosalsum</taxon>
    </lineage>
</organism>
<dbReference type="RefSeq" id="WP_013899061.1">
    <property type="nucleotide sequence ID" value="NC_015676.1"/>
</dbReference>
<keyword evidence="2" id="KW-0812">Transmembrane</keyword>
<keyword evidence="2" id="KW-0472">Membrane</keyword>
<evidence type="ECO:0000313" key="3">
    <source>
        <dbReference type="EMBL" id="AEH61625.1"/>
    </source>
</evidence>
<dbReference type="KEGG" id="mzh:Mzhil_1790"/>
<protein>
    <submittedName>
        <fullName evidence="3">Uncharacterized protein</fullName>
    </submittedName>
</protein>
<gene>
    <name evidence="3" type="ordered locus">Mzhil_1790</name>
</gene>
<sequence>MKVLPTVTRSESDENSNNRSRRGCGSGGCSGEIFGITAGAEKDEVIRTITIYLVSGVVMILVAYIISKLLTALAG</sequence>
<keyword evidence="4" id="KW-1185">Reference proteome</keyword>
<evidence type="ECO:0000256" key="2">
    <source>
        <dbReference type="SAM" id="Phobius"/>
    </source>
</evidence>
<name>F7XQM6_METZD</name>
<evidence type="ECO:0000313" key="4">
    <source>
        <dbReference type="Proteomes" id="UP000006622"/>
    </source>
</evidence>
<feature type="transmembrane region" description="Helical" evidence="2">
    <location>
        <begin position="49"/>
        <end position="67"/>
    </location>
</feature>
<feature type="region of interest" description="Disordered" evidence="1">
    <location>
        <begin position="1"/>
        <end position="27"/>
    </location>
</feature>
<dbReference type="AlphaFoldDB" id="F7XQM6"/>
<accession>F7XQM6</accession>
<dbReference type="Proteomes" id="UP000006622">
    <property type="component" value="Chromosome"/>
</dbReference>